<evidence type="ECO:0000313" key="1">
    <source>
        <dbReference type="EMBL" id="KAI7944127.1"/>
    </source>
</evidence>
<name>A0ACC0E3B9_9BASI</name>
<accession>A0ACC0E3B9</accession>
<proteinExistence type="predicted"/>
<reference evidence="2" key="1">
    <citation type="journal article" date="2018" name="BMC Genomics">
        <title>Genomic insights into host adaptation between the wheat stripe rust pathogen (Puccinia striiformis f. sp. tritici) and the barley stripe rust pathogen (Puccinia striiformis f. sp. hordei).</title>
        <authorList>
            <person name="Xia C."/>
            <person name="Wang M."/>
            <person name="Yin C."/>
            <person name="Cornejo O.E."/>
            <person name="Hulbert S.H."/>
            <person name="Chen X."/>
        </authorList>
    </citation>
    <scope>NUCLEOTIDE SEQUENCE [LARGE SCALE GENOMIC DNA]</scope>
    <source>
        <strain evidence="2">93-210</strain>
    </source>
</reference>
<sequence>PELGGLRGSACGRIACRYVSATGEASVCTEPAAEVGAQNKLWGDLSFDRPVAAVHSQPNSYLLIQLLLLLLHTSPDTSSIMTDSKPASHTQEATIDTSLLSKTLPGSSPPLSKKDTETSEGVPNDTKTSQEQATPTEKTEPNSTKKEEKDTTIEKPESNKPNPPTSTTIIRSTETASSSDEDEDGSENSFLDLDDESTHGPLVDMETFGQLLEMDDDEEHSFSKSLTWDYFEQAVTTFKEMDAAVLGGDLITLSRKGHFLKGSSAALGLNKVKASCEKMQHYGNKKKANGEGTLTESEAMDHCKLLLRQLKEEQKFSKAWLERFYAERNV</sequence>
<reference evidence="1 2" key="3">
    <citation type="journal article" date="2022" name="Microbiol. Spectr.">
        <title>Folding features and dynamics of 3D genome architecture in plant fungal pathogens.</title>
        <authorList>
            <person name="Xia C."/>
        </authorList>
    </citation>
    <scope>NUCLEOTIDE SEQUENCE [LARGE SCALE GENOMIC DNA]</scope>
    <source>
        <strain evidence="1 2">93-210</strain>
    </source>
</reference>
<organism evidence="1 2">
    <name type="scientific">Puccinia striiformis f. sp. tritici</name>
    <dbReference type="NCBI Taxonomy" id="168172"/>
    <lineage>
        <taxon>Eukaryota</taxon>
        <taxon>Fungi</taxon>
        <taxon>Dikarya</taxon>
        <taxon>Basidiomycota</taxon>
        <taxon>Pucciniomycotina</taxon>
        <taxon>Pucciniomycetes</taxon>
        <taxon>Pucciniales</taxon>
        <taxon>Pucciniaceae</taxon>
        <taxon>Puccinia</taxon>
    </lineage>
</organism>
<dbReference type="EMBL" id="CM045875">
    <property type="protein sequence ID" value="KAI7944127.1"/>
    <property type="molecule type" value="Genomic_DNA"/>
</dbReference>
<feature type="non-terminal residue" evidence="1">
    <location>
        <position position="1"/>
    </location>
</feature>
<keyword evidence="2" id="KW-1185">Reference proteome</keyword>
<gene>
    <name evidence="1" type="ORF">MJO28_011655</name>
</gene>
<evidence type="ECO:0000313" key="2">
    <source>
        <dbReference type="Proteomes" id="UP001060170"/>
    </source>
</evidence>
<protein>
    <submittedName>
        <fullName evidence="1">Uncharacterized protein</fullName>
    </submittedName>
</protein>
<comment type="caution">
    <text evidence="1">The sequence shown here is derived from an EMBL/GenBank/DDBJ whole genome shotgun (WGS) entry which is preliminary data.</text>
</comment>
<dbReference type="Proteomes" id="UP001060170">
    <property type="component" value="Chromosome 11"/>
</dbReference>
<reference evidence="2" key="2">
    <citation type="journal article" date="2018" name="Mol. Plant Microbe Interact.">
        <title>Genome sequence resources for the wheat stripe rust pathogen (Puccinia striiformis f. sp. tritici) and the barley stripe rust pathogen (Puccinia striiformis f. sp. hordei).</title>
        <authorList>
            <person name="Xia C."/>
            <person name="Wang M."/>
            <person name="Yin C."/>
            <person name="Cornejo O.E."/>
            <person name="Hulbert S.H."/>
            <person name="Chen X."/>
        </authorList>
    </citation>
    <scope>NUCLEOTIDE SEQUENCE [LARGE SCALE GENOMIC DNA]</scope>
    <source>
        <strain evidence="2">93-210</strain>
    </source>
</reference>